<dbReference type="EMBL" id="JACHOA010000008">
    <property type="protein sequence ID" value="MBB4615482.1"/>
    <property type="molecule type" value="Genomic_DNA"/>
</dbReference>
<name>A0A7W7EVI1_9SPHN</name>
<dbReference type="InterPro" id="IPR050109">
    <property type="entry name" value="HTH-type_TetR-like_transc_reg"/>
</dbReference>
<dbReference type="Pfam" id="PF00440">
    <property type="entry name" value="TetR_N"/>
    <property type="match status" value="1"/>
</dbReference>
<keyword evidence="3" id="KW-0804">Transcription</keyword>
<dbReference type="SUPFAM" id="SSF46689">
    <property type="entry name" value="Homeodomain-like"/>
    <property type="match status" value="1"/>
</dbReference>
<keyword evidence="2 4" id="KW-0238">DNA-binding</keyword>
<dbReference type="AlphaFoldDB" id="A0A7W7EVI1"/>
<reference evidence="6 7" key="1">
    <citation type="submission" date="2020-08" db="EMBL/GenBank/DDBJ databases">
        <title>Genomic Encyclopedia of Type Strains, Phase IV (KMG-IV): sequencing the most valuable type-strain genomes for metagenomic binning, comparative biology and taxonomic classification.</title>
        <authorList>
            <person name="Goeker M."/>
        </authorList>
    </citation>
    <scope>NUCLEOTIDE SEQUENCE [LARGE SCALE GENOMIC DNA]</scope>
    <source>
        <strain evidence="6 7">DSM 17507</strain>
    </source>
</reference>
<evidence type="ECO:0000256" key="3">
    <source>
        <dbReference type="ARBA" id="ARBA00023163"/>
    </source>
</evidence>
<organism evidence="6 7">
    <name type="scientific">Novosphingobium taihuense</name>
    <dbReference type="NCBI Taxonomy" id="260085"/>
    <lineage>
        <taxon>Bacteria</taxon>
        <taxon>Pseudomonadati</taxon>
        <taxon>Pseudomonadota</taxon>
        <taxon>Alphaproteobacteria</taxon>
        <taxon>Sphingomonadales</taxon>
        <taxon>Sphingomonadaceae</taxon>
        <taxon>Novosphingobium</taxon>
    </lineage>
</organism>
<dbReference type="InterPro" id="IPR009057">
    <property type="entry name" value="Homeodomain-like_sf"/>
</dbReference>
<dbReference type="InterPro" id="IPR001647">
    <property type="entry name" value="HTH_TetR"/>
</dbReference>
<evidence type="ECO:0000313" key="6">
    <source>
        <dbReference type="EMBL" id="MBB4615482.1"/>
    </source>
</evidence>
<evidence type="ECO:0000259" key="5">
    <source>
        <dbReference type="PROSITE" id="PS50977"/>
    </source>
</evidence>
<evidence type="ECO:0000256" key="1">
    <source>
        <dbReference type="ARBA" id="ARBA00023015"/>
    </source>
</evidence>
<proteinExistence type="predicted"/>
<dbReference type="Proteomes" id="UP000538566">
    <property type="component" value="Unassembled WGS sequence"/>
</dbReference>
<comment type="caution">
    <text evidence="6">The sequence shown here is derived from an EMBL/GenBank/DDBJ whole genome shotgun (WGS) entry which is preliminary data.</text>
</comment>
<protein>
    <submittedName>
        <fullName evidence="6">AcrR family transcriptional regulator</fullName>
    </submittedName>
</protein>
<sequence length="206" mass="24009">MHTRAKIITAAEIEFKEKRFHYATVDDIVSRANISRATFYTHFRGKEEVLLEIIIKKHTLKVQMFSTLLRLPDITLESVSIWLEKVFFSSFEDEREWLFSYYIVSDLYLNMANFFSDGRDEIIDILGQRFAAFQATHEGKPDHHKRARGHLELYKIEQTALHAVFPGLHMPLDAFKNEAIEGFYSYLASAPIGPAMSEERALRQFD</sequence>
<gene>
    <name evidence="6" type="ORF">GGR37_003778</name>
</gene>
<dbReference type="PROSITE" id="PS50977">
    <property type="entry name" value="HTH_TETR_2"/>
    <property type="match status" value="1"/>
</dbReference>
<dbReference type="GO" id="GO:0003700">
    <property type="term" value="F:DNA-binding transcription factor activity"/>
    <property type="evidence" value="ECO:0007669"/>
    <property type="project" value="TreeGrafter"/>
</dbReference>
<dbReference type="PANTHER" id="PTHR30055">
    <property type="entry name" value="HTH-TYPE TRANSCRIPTIONAL REGULATOR RUTR"/>
    <property type="match status" value="1"/>
</dbReference>
<dbReference type="Gene3D" id="1.10.357.10">
    <property type="entry name" value="Tetracycline Repressor, domain 2"/>
    <property type="match status" value="1"/>
</dbReference>
<feature type="DNA-binding region" description="H-T-H motif" evidence="4">
    <location>
        <begin position="24"/>
        <end position="43"/>
    </location>
</feature>
<keyword evidence="1" id="KW-0805">Transcription regulation</keyword>
<evidence type="ECO:0000256" key="2">
    <source>
        <dbReference type="ARBA" id="ARBA00023125"/>
    </source>
</evidence>
<dbReference type="GO" id="GO:0000976">
    <property type="term" value="F:transcription cis-regulatory region binding"/>
    <property type="evidence" value="ECO:0007669"/>
    <property type="project" value="TreeGrafter"/>
</dbReference>
<accession>A0A7W7EVI1</accession>
<evidence type="ECO:0000313" key="7">
    <source>
        <dbReference type="Proteomes" id="UP000538566"/>
    </source>
</evidence>
<feature type="domain" description="HTH tetR-type" evidence="5">
    <location>
        <begin position="1"/>
        <end position="61"/>
    </location>
</feature>
<keyword evidence="7" id="KW-1185">Reference proteome</keyword>
<dbReference type="PRINTS" id="PR00455">
    <property type="entry name" value="HTHTETR"/>
</dbReference>
<dbReference type="PANTHER" id="PTHR30055:SF234">
    <property type="entry name" value="HTH-TYPE TRANSCRIPTIONAL REGULATOR BETI"/>
    <property type="match status" value="1"/>
</dbReference>
<dbReference type="RefSeq" id="WP_183661269.1">
    <property type="nucleotide sequence ID" value="NZ_JACHOA010000008.1"/>
</dbReference>
<evidence type="ECO:0000256" key="4">
    <source>
        <dbReference type="PROSITE-ProRule" id="PRU00335"/>
    </source>
</evidence>